<keyword evidence="3" id="KW-1185">Reference proteome</keyword>
<reference evidence="2 3" key="1">
    <citation type="journal article" date="2011" name="J. Bacteriol.">
        <title>Genome sequence of Helicobacter bizzozeronii strain CIII-1, an isolate from human gastric mucosa.</title>
        <authorList>
            <person name="Schott T."/>
            <person name="Rossi M."/>
            <person name="Hanninen M.L."/>
        </authorList>
    </citation>
    <scope>NUCLEOTIDE SEQUENCE [LARGE SCALE GENOMIC DNA]</scope>
    <source>
        <strain evidence="2 3">CIII-1</strain>
    </source>
</reference>
<evidence type="ECO:0000313" key="2">
    <source>
        <dbReference type="EMBL" id="CCB79425.1"/>
    </source>
</evidence>
<sequence>MLAQFYQHFVSRFFLFVSKGIICDSPMCFLGFGVFELAWETF</sequence>
<feature type="transmembrane region" description="Helical" evidence="1">
    <location>
        <begin position="12"/>
        <end position="35"/>
    </location>
</feature>
<dbReference type="KEGG" id="hbi:HBZC1_04390"/>
<accession>F8KRN8</accession>
<keyword evidence="1" id="KW-1133">Transmembrane helix</keyword>
<keyword evidence="1" id="KW-0812">Transmembrane</keyword>
<gene>
    <name evidence="2" type="ordered locus">HBZC1_04390</name>
</gene>
<protein>
    <submittedName>
        <fullName evidence="2">Uncharacterized protein</fullName>
    </submittedName>
</protein>
<evidence type="ECO:0000313" key="3">
    <source>
        <dbReference type="Proteomes" id="UP000008387"/>
    </source>
</evidence>
<evidence type="ECO:0000256" key="1">
    <source>
        <dbReference type="SAM" id="Phobius"/>
    </source>
</evidence>
<dbReference type="HOGENOM" id="CLU_3252411_0_0_7"/>
<dbReference type="Proteomes" id="UP000008387">
    <property type="component" value="Chromosome"/>
</dbReference>
<keyword evidence="1" id="KW-0472">Membrane</keyword>
<dbReference type="AlphaFoldDB" id="F8KRN8"/>
<dbReference type="EMBL" id="FR871757">
    <property type="protein sequence ID" value="CCB79425.1"/>
    <property type="molecule type" value="Genomic_DNA"/>
</dbReference>
<proteinExistence type="predicted"/>
<organism evidence="2 3">
    <name type="scientific">Helicobacter bizzozeronii (strain CIII-1)</name>
    <dbReference type="NCBI Taxonomy" id="1002804"/>
    <lineage>
        <taxon>Bacteria</taxon>
        <taxon>Pseudomonadati</taxon>
        <taxon>Campylobacterota</taxon>
        <taxon>Epsilonproteobacteria</taxon>
        <taxon>Campylobacterales</taxon>
        <taxon>Helicobacteraceae</taxon>
        <taxon>Helicobacter</taxon>
    </lineage>
</organism>
<name>F8KRN8_HELBC</name>